<dbReference type="Proteomes" id="UP000677803">
    <property type="component" value="Unassembled WGS sequence"/>
</dbReference>
<gene>
    <name evidence="1" type="ORF">MMEN_LOCUS3407</name>
</gene>
<dbReference type="AlphaFoldDB" id="A0A8S4AJS4"/>
<evidence type="ECO:0000313" key="2">
    <source>
        <dbReference type="Proteomes" id="UP000677803"/>
    </source>
</evidence>
<dbReference type="EMBL" id="CAJRST010002224">
    <property type="protein sequence ID" value="CAG5866698.1"/>
    <property type="molecule type" value="Genomic_DNA"/>
</dbReference>
<comment type="caution">
    <text evidence="1">The sequence shown here is derived from an EMBL/GenBank/DDBJ whole genome shotgun (WGS) entry which is preliminary data.</text>
</comment>
<reference evidence="1" key="1">
    <citation type="submission" date="2021-05" db="EMBL/GenBank/DDBJ databases">
        <authorList>
            <person name="Tigano A."/>
        </authorList>
    </citation>
    <scope>NUCLEOTIDE SEQUENCE</scope>
</reference>
<keyword evidence="2" id="KW-1185">Reference proteome</keyword>
<proteinExistence type="predicted"/>
<dbReference type="OrthoDB" id="9348951at2759"/>
<organism evidence="1 2">
    <name type="scientific">Menidia menidia</name>
    <name type="common">Atlantic silverside</name>
    <dbReference type="NCBI Taxonomy" id="238744"/>
    <lineage>
        <taxon>Eukaryota</taxon>
        <taxon>Metazoa</taxon>
        <taxon>Chordata</taxon>
        <taxon>Craniata</taxon>
        <taxon>Vertebrata</taxon>
        <taxon>Euteleostomi</taxon>
        <taxon>Actinopterygii</taxon>
        <taxon>Neopterygii</taxon>
        <taxon>Teleostei</taxon>
        <taxon>Neoteleostei</taxon>
        <taxon>Acanthomorphata</taxon>
        <taxon>Ovalentaria</taxon>
        <taxon>Atherinomorphae</taxon>
        <taxon>Atheriniformes</taxon>
        <taxon>Atherinopsidae</taxon>
        <taxon>Menidiinae</taxon>
        <taxon>Menidia</taxon>
    </lineage>
</organism>
<evidence type="ECO:0000313" key="1">
    <source>
        <dbReference type="EMBL" id="CAG5866698.1"/>
    </source>
</evidence>
<protein>
    <submittedName>
        <fullName evidence="1">(Atlantic silverside) hypothetical protein</fullName>
    </submittedName>
</protein>
<name>A0A8S4AJS4_9TELE</name>
<sequence>MSAKVRAPVRPGLLSGEVCVLNPASQLLPFSLQLKIQNVPGFLCFCNNACQQLSMGGGIKFSIRRYLQCTEKHPPLLQLSFQACDLLLELPQQGVFGVLVNPSVARDSSKFLCEGPTVAIMTVLAFPPRESWSRRVSLESLYGTWVLFPSARAEMTFPRAERDRLILAASFRRLPLAPVLLWRSLPARSTMFSFPTRMWSSPSGPVWLHSTVTRKMAWERELRSFMLVNPTDLDWLPMFITCSISVAFFVTTVDREGLLFPPGISPGKYSAVEALEHRIHQRSHRIVPYTESNVKTFMGSSGGAFGFLMVICPNLSSSSRIFSHLVISSLLLIGRQRTTTLTASLPSISYGDSSKNILSDQRGLSSALNILSERWSDAMGCDGMLADETTVIQADRAHAAPPRYTPCSADNGKQTCDLRDE</sequence>
<accession>A0A8S4AJS4</accession>